<comment type="caution">
    <text evidence="1">The sequence shown here is derived from an EMBL/GenBank/DDBJ whole genome shotgun (WGS) entry which is preliminary data.</text>
</comment>
<evidence type="ECO:0000313" key="1">
    <source>
        <dbReference type="EMBL" id="KAF9649695.1"/>
    </source>
</evidence>
<dbReference type="EMBL" id="MU117994">
    <property type="protein sequence ID" value="KAF9649695.1"/>
    <property type="molecule type" value="Genomic_DNA"/>
</dbReference>
<sequence length="424" mass="46247">MARLWLTFGVLTPLLAVFVAQRTSLAENYWPWFLATHPDSARASEQQLGGTDHGPDLTQELGHVSSPPIIAHHASEIQGDLPEDAFVRRIVAVGDLHGDFGNARKVLEMSGVANKEGKWIGGVDFFVQTGDIIDRGDDTIELFSYMDKLRDQALAVGGMVLSHLGNHEWMNVIGIYVYPSEIKTFGSIEARVKMITTGQIGKSWAANYTTTSRLPLHPSLGPPNTDYDPSISSPISHSALSFVHGGLAPTYLDLTPYPSKINEISSSLLRKLQTREFPPVHPPNPYPGLPKTATNDERGLYGGDGPLWYRGWALDQDEGVEGGLCDRADSVMEKIGVRRLIVGHTPDFEKIVSRCGGKVIIIDTGISHAYGGVLSALSITYSLTPLPPSGDGEKRWKERETVVAVYPDGQDLLADDVREITGNL</sequence>
<evidence type="ECO:0000313" key="2">
    <source>
        <dbReference type="Proteomes" id="UP000886501"/>
    </source>
</evidence>
<gene>
    <name evidence="1" type="ORF">BDM02DRAFT_3155171</name>
</gene>
<keyword evidence="2" id="KW-1185">Reference proteome</keyword>
<protein>
    <submittedName>
        <fullName evidence="1">Metallo-dependent phosphatase</fullName>
    </submittedName>
</protein>
<proteinExistence type="predicted"/>
<reference evidence="1" key="2">
    <citation type="journal article" date="2020" name="Nat. Commun.">
        <title>Large-scale genome sequencing of mycorrhizal fungi provides insights into the early evolution of symbiotic traits.</title>
        <authorList>
            <person name="Miyauchi S."/>
            <person name="Kiss E."/>
            <person name="Kuo A."/>
            <person name="Drula E."/>
            <person name="Kohler A."/>
            <person name="Sanchez-Garcia M."/>
            <person name="Morin E."/>
            <person name="Andreopoulos B."/>
            <person name="Barry K.W."/>
            <person name="Bonito G."/>
            <person name="Buee M."/>
            <person name="Carver A."/>
            <person name="Chen C."/>
            <person name="Cichocki N."/>
            <person name="Clum A."/>
            <person name="Culley D."/>
            <person name="Crous P.W."/>
            <person name="Fauchery L."/>
            <person name="Girlanda M."/>
            <person name="Hayes R.D."/>
            <person name="Keri Z."/>
            <person name="LaButti K."/>
            <person name="Lipzen A."/>
            <person name="Lombard V."/>
            <person name="Magnuson J."/>
            <person name="Maillard F."/>
            <person name="Murat C."/>
            <person name="Nolan M."/>
            <person name="Ohm R.A."/>
            <person name="Pangilinan J."/>
            <person name="Pereira M.F."/>
            <person name="Perotto S."/>
            <person name="Peter M."/>
            <person name="Pfister S."/>
            <person name="Riley R."/>
            <person name="Sitrit Y."/>
            <person name="Stielow J.B."/>
            <person name="Szollosi G."/>
            <person name="Zifcakova L."/>
            <person name="Stursova M."/>
            <person name="Spatafora J.W."/>
            <person name="Tedersoo L."/>
            <person name="Vaario L.M."/>
            <person name="Yamada A."/>
            <person name="Yan M."/>
            <person name="Wang P."/>
            <person name="Xu J."/>
            <person name="Bruns T."/>
            <person name="Baldrian P."/>
            <person name="Vilgalys R."/>
            <person name="Dunand C."/>
            <person name="Henrissat B."/>
            <person name="Grigoriev I.V."/>
            <person name="Hibbett D."/>
            <person name="Nagy L.G."/>
            <person name="Martin F.M."/>
        </authorList>
    </citation>
    <scope>NUCLEOTIDE SEQUENCE</scope>
    <source>
        <strain evidence="1">P2</strain>
    </source>
</reference>
<organism evidence="1 2">
    <name type="scientific">Thelephora ganbajun</name>
    <name type="common">Ganba fungus</name>
    <dbReference type="NCBI Taxonomy" id="370292"/>
    <lineage>
        <taxon>Eukaryota</taxon>
        <taxon>Fungi</taxon>
        <taxon>Dikarya</taxon>
        <taxon>Basidiomycota</taxon>
        <taxon>Agaricomycotina</taxon>
        <taxon>Agaricomycetes</taxon>
        <taxon>Thelephorales</taxon>
        <taxon>Thelephoraceae</taxon>
        <taxon>Thelephora</taxon>
    </lineage>
</organism>
<accession>A0ACB6ZJV5</accession>
<reference evidence="1" key="1">
    <citation type="submission" date="2019-10" db="EMBL/GenBank/DDBJ databases">
        <authorList>
            <consortium name="DOE Joint Genome Institute"/>
            <person name="Kuo A."/>
            <person name="Miyauchi S."/>
            <person name="Kiss E."/>
            <person name="Drula E."/>
            <person name="Kohler A."/>
            <person name="Sanchez-Garcia M."/>
            <person name="Andreopoulos B."/>
            <person name="Barry K.W."/>
            <person name="Bonito G."/>
            <person name="Buee M."/>
            <person name="Carver A."/>
            <person name="Chen C."/>
            <person name="Cichocki N."/>
            <person name="Clum A."/>
            <person name="Culley D."/>
            <person name="Crous P.W."/>
            <person name="Fauchery L."/>
            <person name="Girlanda M."/>
            <person name="Hayes R."/>
            <person name="Keri Z."/>
            <person name="Labutti K."/>
            <person name="Lipzen A."/>
            <person name="Lombard V."/>
            <person name="Magnuson J."/>
            <person name="Maillard F."/>
            <person name="Morin E."/>
            <person name="Murat C."/>
            <person name="Nolan M."/>
            <person name="Ohm R."/>
            <person name="Pangilinan J."/>
            <person name="Pereira M."/>
            <person name="Perotto S."/>
            <person name="Peter M."/>
            <person name="Riley R."/>
            <person name="Sitrit Y."/>
            <person name="Stielow B."/>
            <person name="Szollosi G."/>
            <person name="Zifcakova L."/>
            <person name="Stursova M."/>
            <person name="Spatafora J.W."/>
            <person name="Tedersoo L."/>
            <person name="Vaario L.-M."/>
            <person name="Yamada A."/>
            <person name="Yan M."/>
            <person name="Wang P."/>
            <person name="Xu J."/>
            <person name="Bruns T."/>
            <person name="Baldrian P."/>
            <person name="Vilgalys R."/>
            <person name="Henrissat B."/>
            <person name="Grigoriev I.V."/>
            <person name="Hibbett D."/>
            <person name="Nagy L.G."/>
            <person name="Martin F.M."/>
        </authorList>
    </citation>
    <scope>NUCLEOTIDE SEQUENCE</scope>
    <source>
        <strain evidence="1">P2</strain>
    </source>
</reference>
<dbReference type="Proteomes" id="UP000886501">
    <property type="component" value="Unassembled WGS sequence"/>
</dbReference>
<name>A0ACB6ZJV5_THEGA</name>